<dbReference type="SFLD" id="SFLDS00003">
    <property type="entry name" value="Haloacid_Dehalogenase"/>
    <property type="match status" value="1"/>
</dbReference>
<dbReference type="NCBIfam" id="TIGR01484">
    <property type="entry name" value="HAD-SF-IIB"/>
    <property type="match status" value="1"/>
</dbReference>
<dbReference type="Gene3D" id="3.30.1240.10">
    <property type="match status" value="1"/>
</dbReference>
<protein>
    <submittedName>
        <fullName evidence="1">Phosphatase</fullName>
    </submittedName>
</protein>
<dbReference type="Proteomes" id="UP000053681">
    <property type="component" value="Unassembled WGS sequence"/>
</dbReference>
<dbReference type="InterPro" id="IPR000150">
    <property type="entry name" value="Cof"/>
</dbReference>
<dbReference type="Gene3D" id="3.40.50.1000">
    <property type="entry name" value="HAD superfamily/HAD-like"/>
    <property type="match status" value="1"/>
</dbReference>
<dbReference type="GeneID" id="93681749"/>
<dbReference type="Pfam" id="PF08282">
    <property type="entry name" value="Hydrolase_3"/>
    <property type="match status" value="1"/>
</dbReference>
<evidence type="ECO:0000313" key="2">
    <source>
        <dbReference type="Proteomes" id="UP000053681"/>
    </source>
</evidence>
<comment type="caution">
    <text evidence="1">The sequence shown here is derived from an EMBL/GenBank/DDBJ whole genome shotgun (WGS) entry which is preliminary data.</text>
</comment>
<dbReference type="GO" id="GO:0000287">
    <property type="term" value="F:magnesium ion binding"/>
    <property type="evidence" value="ECO:0007669"/>
    <property type="project" value="TreeGrafter"/>
</dbReference>
<sequence length="260" mass="29425">MDKKIVFFDIDGTLLDHDKKLPESTKQAVNQLKEKGYEVAIATGRAPFMFKELRDELGIDTYISFNGQYIVLNGEVLYQNPLDVQELQALTAFAAQKNHPVVYLDHDDMRSNIEFHEHIEASISTLKLGITHPIHDPLYYENREIYQALLFCTDGEEKPYEEKFKKFDYIRWHEFSTDVLPAGGSKAKGIEVMINKLGYKKENVYAFGDGLNDIEMLSYVGNGVAMGNAHDEVKEVANYITKDVADNGIAHGLQLVGLLS</sequence>
<gene>
    <name evidence="1" type="ORF">AS180_10050</name>
</gene>
<accession>A0A0V8JM37</accession>
<dbReference type="GO" id="GO:0016791">
    <property type="term" value="F:phosphatase activity"/>
    <property type="evidence" value="ECO:0007669"/>
    <property type="project" value="TreeGrafter"/>
</dbReference>
<proteinExistence type="predicted"/>
<dbReference type="GO" id="GO:0005829">
    <property type="term" value="C:cytosol"/>
    <property type="evidence" value="ECO:0007669"/>
    <property type="project" value="TreeGrafter"/>
</dbReference>
<dbReference type="RefSeq" id="WP_025909131.1">
    <property type="nucleotide sequence ID" value="NZ_KQ758646.1"/>
</dbReference>
<dbReference type="SFLD" id="SFLDG01144">
    <property type="entry name" value="C2.B.4:_PGP_Like"/>
    <property type="match status" value="1"/>
</dbReference>
<dbReference type="InterPro" id="IPR006379">
    <property type="entry name" value="HAD-SF_hydro_IIB"/>
</dbReference>
<dbReference type="PANTHER" id="PTHR10000:SF25">
    <property type="entry name" value="PHOSPHATASE YKRA-RELATED"/>
    <property type="match status" value="1"/>
</dbReference>
<organism evidence="1 2">
    <name type="scientific">Priestia veravalensis</name>
    <dbReference type="NCBI Taxonomy" id="1414648"/>
    <lineage>
        <taxon>Bacteria</taxon>
        <taxon>Bacillati</taxon>
        <taxon>Bacillota</taxon>
        <taxon>Bacilli</taxon>
        <taxon>Bacillales</taxon>
        <taxon>Bacillaceae</taxon>
        <taxon>Priestia</taxon>
    </lineage>
</organism>
<name>A0A0V8JM37_9BACI</name>
<evidence type="ECO:0000313" key="1">
    <source>
        <dbReference type="EMBL" id="KSU88040.1"/>
    </source>
</evidence>
<reference evidence="1 2" key="1">
    <citation type="submission" date="2015-11" db="EMBL/GenBank/DDBJ databases">
        <title>Bacillus caseinolyticus sp nov.</title>
        <authorList>
            <person name="Dastager S.G."/>
            <person name="Mawlankar R."/>
        </authorList>
    </citation>
    <scope>NUCLEOTIDE SEQUENCE [LARGE SCALE GENOMIC DNA]</scope>
    <source>
        <strain evidence="1 2">SGD-V-76</strain>
    </source>
</reference>
<dbReference type="InterPro" id="IPR036412">
    <property type="entry name" value="HAD-like_sf"/>
</dbReference>
<keyword evidence="2" id="KW-1185">Reference proteome</keyword>
<dbReference type="SFLD" id="SFLDG01140">
    <property type="entry name" value="C2.B:_Phosphomannomutase_and_P"/>
    <property type="match status" value="1"/>
</dbReference>
<dbReference type="EMBL" id="LNQP01000030">
    <property type="protein sequence ID" value="KSU88040.1"/>
    <property type="molecule type" value="Genomic_DNA"/>
</dbReference>
<dbReference type="PANTHER" id="PTHR10000">
    <property type="entry name" value="PHOSPHOSERINE PHOSPHATASE"/>
    <property type="match status" value="1"/>
</dbReference>
<dbReference type="InterPro" id="IPR023214">
    <property type="entry name" value="HAD_sf"/>
</dbReference>
<dbReference type="NCBIfam" id="TIGR00099">
    <property type="entry name" value="Cof-subfamily"/>
    <property type="match status" value="1"/>
</dbReference>
<dbReference type="AlphaFoldDB" id="A0A0V8JM37"/>
<dbReference type="SUPFAM" id="SSF56784">
    <property type="entry name" value="HAD-like"/>
    <property type="match status" value="1"/>
</dbReference>
<dbReference type="CDD" id="cd07517">
    <property type="entry name" value="HAD_HPP"/>
    <property type="match status" value="1"/>
</dbReference>
<dbReference type="PROSITE" id="PS01229">
    <property type="entry name" value="COF_2"/>
    <property type="match status" value="1"/>
</dbReference>